<organism evidence="2 3">
    <name type="scientific">Lactiplantibacillus daoliensis</name>
    <dbReference type="NCBI Taxonomy" id="2559916"/>
    <lineage>
        <taxon>Bacteria</taxon>
        <taxon>Bacillati</taxon>
        <taxon>Bacillota</taxon>
        <taxon>Bacilli</taxon>
        <taxon>Lactobacillales</taxon>
        <taxon>Lactobacillaceae</taxon>
        <taxon>Lactiplantibacillus</taxon>
    </lineage>
</organism>
<proteinExistence type="predicted"/>
<gene>
    <name evidence="2" type="ORF">ACFQH1_06735</name>
</gene>
<accession>A0ABW1UIB2</accession>
<comment type="caution">
    <text evidence="2">The sequence shown here is derived from an EMBL/GenBank/DDBJ whole genome shotgun (WGS) entry which is preliminary data.</text>
</comment>
<evidence type="ECO:0000313" key="2">
    <source>
        <dbReference type="EMBL" id="MFC6294893.1"/>
    </source>
</evidence>
<keyword evidence="3" id="KW-1185">Reference proteome</keyword>
<name>A0ABW1UIB2_9LACO</name>
<feature type="transmembrane region" description="Helical" evidence="1">
    <location>
        <begin position="100"/>
        <end position="121"/>
    </location>
</feature>
<evidence type="ECO:0008006" key="4">
    <source>
        <dbReference type="Google" id="ProtNLM"/>
    </source>
</evidence>
<keyword evidence="1" id="KW-0472">Membrane</keyword>
<dbReference type="EMBL" id="JBHSSB010000015">
    <property type="protein sequence ID" value="MFC6294893.1"/>
    <property type="molecule type" value="Genomic_DNA"/>
</dbReference>
<evidence type="ECO:0000256" key="1">
    <source>
        <dbReference type="SAM" id="Phobius"/>
    </source>
</evidence>
<feature type="transmembrane region" description="Helical" evidence="1">
    <location>
        <begin position="74"/>
        <end position="94"/>
    </location>
</feature>
<evidence type="ECO:0000313" key="3">
    <source>
        <dbReference type="Proteomes" id="UP001596227"/>
    </source>
</evidence>
<reference evidence="3" key="1">
    <citation type="journal article" date="2019" name="Int. J. Syst. Evol. Microbiol.">
        <title>The Global Catalogue of Microorganisms (GCM) 10K type strain sequencing project: providing services to taxonomists for standard genome sequencing and annotation.</title>
        <authorList>
            <consortium name="The Broad Institute Genomics Platform"/>
            <consortium name="The Broad Institute Genome Sequencing Center for Infectious Disease"/>
            <person name="Wu L."/>
            <person name="Ma J."/>
        </authorList>
    </citation>
    <scope>NUCLEOTIDE SEQUENCE [LARGE SCALE GENOMIC DNA]</scope>
    <source>
        <strain evidence="3">CCM 8934</strain>
    </source>
</reference>
<feature type="transmembrane region" description="Helical" evidence="1">
    <location>
        <begin position="12"/>
        <end position="30"/>
    </location>
</feature>
<sequence length="163" mass="18429">MHLNRPVSFYRRFYFYLGLLIIYQALIRPVNYHNLYLVGLSIPVLILGIFCILRSFLIFPLINIRATEAIQRATCLLPTAVGLLFLVLGQIGRLQQNPHWVLTTYVGALGLCTYSLILLGAGARTTAQRRIAPDDVATRWFFSYLVVLVLVSVVTLISLFIQS</sequence>
<keyword evidence="1" id="KW-0812">Transmembrane</keyword>
<dbReference type="RefSeq" id="WP_137606627.1">
    <property type="nucleotide sequence ID" value="NZ_BJDH01000002.1"/>
</dbReference>
<protein>
    <recommendedName>
        <fullName evidence="4">Integral membrane protein</fullName>
    </recommendedName>
</protein>
<dbReference type="Proteomes" id="UP001596227">
    <property type="component" value="Unassembled WGS sequence"/>
</dbReference>
<feature type="transmembrane region" description="Helical" evidence="1">
    <location>
        <begin position="36"/>
        <end position="62"/>
    </location>
</feature>
<keyword evidence="1" id="KW-1133">Transmembrane helix</keyword>
<feature type="transmembrane region" description="Helical" evidence="1">
    <location>
        <begin position="141"/>
        <end position="161"/>
    </location>
</feature>